<dbReference type="RefSeq" id="WP_123216553.1">
    <property type="nucleotide sequence ID" value="NZ_RJTM01000094.1"/>
</dbReference>
<protein>
    <recommendedName>
        <fullName evidence="5">Glycosyl hydrolase</fullName>
    </recommendedName>
</protein>
<comment type="caution">
    <text evidence="3">The sequence shown here is derived from an EMBL/GenBank/DDBJ whole genome shotgun (WGS) entry which is preliminary data.</text>
</comment>
<dbReference type="AlphaFoldDB" id="A0A3N0EA44"/>
<evidence type="ECO:0000259" key="2">
    <source>
        <dbReference type="Pfam" id="PF20736"/>
    </source>
</evidence>
<reference evidence="3 4" key="1">
    <citation type="submission" date="2018-10" db="EMBL/GenBank/DDBJ databases">
        <title>Sinomicrobium pectinilyticum sp. nov., a pectinase-producing bacterium isolated from alkaline and saline soil, and emended description of the genus Sinomicrobium.</title>
        <authorList>
            <person name="Cheng B."/>
            <person name="Li C."/>
            <person name="Lai Q."/>
            <person name="Du M."/>
            <person name="Shao Z."/>
            <person name="Xu P."/>
            <person name="Yang C."/>
        </authorList>
    </citation>
    <scope>NUCLEOTIDE SEQUENCE [LARGE SCALE GENOMIC DNA]</scope>
    <source>
        <strain evidence="3 4">5DNS001</strain>
    </source>
</reference>
<dbReference type="OrthoDB" id="9757939at2"/>
<name>A0A3N0EA44_SINP1</name>
<dbReference type="Pfam" id="PF07944">
    <property type="entry name" value="Beta-AFase-like_GH127_cat"/>
    <property type="match status" value="1"/>
</dbReference>
<dbReference type="SUPFAM" id="SSF48208">
    <property type="entry name" value="Six-hairpin glycosidases"/>
    <property type="match status" value="1"/>
</dbReference>
<proteinExistence type="predicted"/>
<sequence length="707" mass="81068">MKNIITCFGIVLLLLSCKEEERTPEVKEKNEIASANYLQNRKPLQPKPYLELPLGAIRAEGWLEEQLHRMANGMTGKMDSIYSEVVGERNGWLGGDGDGWERGPYWIDGLLPLAYILDNDTLKEKAKPWIEWTLNNQTDDGYLGPVPFEKEPEHEPGLQRGARRDWWPKMIMLKILKQHYEATGDKRVITALTRYFKYQLKELPEKPLDFLSFWGNRRGGDNLQVVYWLYNITGDEFLLKLGDLIHEQTFPWTTVFLNEVKDADPGHPWSFGSTKGYPFDSLEISKITLSKPGGIHTVNLAQGIKEPVVRYQKETDDKYLRAVKKAFRDIKQFHGQPQGMYGGDEPLHGNNPVRGIEFCSVSEMMFSLESMVQITGDMEFADLLEKITYNALPTQASDDYMAKQYFQAANQVEISDRIDAAFETHNHHFTDFVYGTVTGYTCCTTNMHQSWPKFVQNLFYGTKDGGVAALQYAPSRAELKVAGGVDLELHETTEYPFRDTVRFKLTLSGSASFPFHLRIPGWTDNPVITVNGEKVNADIQEQIAIIDRKWESGDEVVLQLPMKIRTSRWYEFSAAVERGPLVYALKIPHHEKRKDRKDGYGEFREFYPAADWNYGLLESVINNPEENIQVVEKDLKENYPWNLENAPVELHLKGVKAEEWKDVNGVPVMPGFWNNSKSSGDLKDIILIPYGCTTLRITEFPTYNIRE</sequence>
<dbReference type="Pfam" id="PF20736">
    <property type="entry name" value="Glyco_hydro127M"/>
    <property type="match status" value="1"/>
</dbReference>
<evidence type="ECO:0000313" key="3">
    <source>
        <dbReference type="EMBL" id="RNL84705.1"/>
    </source>
</evidence>
<dbReference type="InterPro" id="IPR008928">
    <property type="entry name" value="6-hairpin_glycosidase_sf"/>
</dbReference>
<gene>
    <name evidence="3" type="ORF">ED312_13545</name>
</gene>
<feature type="domain" description="Non-reducing end beta-L-arabinofuranosidase-like GH127 middle" evidence="2">
    <location>
        <begin position="467"/>
        <end position="562"/>
    </location>
</feature>
<evidence type="ECO:0000259" key="1">
    <source>
        <dbReference type="Pfam" id="PF07944"/>
    </source>
</evidence>
<evidence type="ECO:0008006" key="5">
    <source>
        <dbReference type="Google" id="ProtNLM"/>
    </source>
</evidence>
<dbReference type="Proteomes" id="UP000267469">
    <property type="component" value="Unassembled WGS sequence"/>
</dbReference>
<keyword evidence="4" id="KW-1185">Reference proteome</keyword>
<dbReference type="PANTHER" id="PTHR31151:SF0">
    <property type="entry name" value="PROLINE-TRNA LIGASE (DUF1680)"/>
    <property type="match status" value="1"/>
</dbReference>
<feature type="domain" description="Non-reducing end beta-L-arabinofuranosidase-like GH127 catalytic" evidence="1">
    <location>
        <begin position="105"/>
        <end position="454"/>
    </location>
</feature>
<dbReference type="PROSITE" id="PS51257">
    <property type="entry name" value="PROKAR_LIPOPROTEIN"/>
    <property type="match status" value="1"/>
</dbReference>
<organism evidence="3 4">
    <name type="scientific">Sinomicrobium pectinilyticum</name>
    <dbReference type="NCBI Taxonomy" id="1084421"/>
    <lineage>
        <taxon>Bacteria</taxon>
        <taxon>Pseudomonadati</taxon>
        <taxon>Bacteroidota</taxon>
        <taxon>Flavobacteriia</taxon>
        <taxon>Flavobacteriales</taxon>
        <taxon>Flavobacteriaceae</taxon>
        <taxon>Sinomicrobium</taxon>
    </lineage>
</organism>
<accession>A0A3N0EA44</accession>
<dbReference type="InterPro" id="IPR049046">
    <property type="entry name" value="Beta-AFase-like_GH127_middle"/>
</dbReference>
<dbReference type="EMBL" id="RJTM01000094">
    <property type="protein sequence ID" value="RNL84705.1"/>
    <property type="molecule type" value="Genomic_DNA"/>
</dbReference>
<dbReference type="GO" id="GO:0005975">
    <property type="term" value="P:carbohydrate metabolic process"/>
    <property type="evidence" value="ECO:0007669"/>
    <property type="project" value="InterPro"/>
</dbReference>
<dbReference type="InterPro" id="IPR012878">
    <property type="entry name" value="Beta-AFase-like_GH127_cat"/>
</dbReference>
<dbReference type="PANTHER" id="PTHR31151">
    <property type="entry name" value="PROLINE-TRNA LIGASE (DUF1680)"/>
    <property type="match status" value="1"/>
</dbReference>
<evidence type="ECO:0000313" key="4">
    <source>
        <dbReference type="Proteomes" id="UP000267469"/>
    </source>
</evidence>